<evidence type="ECO:0000313" key="10">
    <source>
        <dbReference type="Proteomes" id="UP000078582"/>
    </source>
</evidence>
<keyword evidence="10" id="KW-1185">Reference proteome</keyword>
<dbReference type="OrthoDB" id="9809052at2"/>
<dbReference type="FunFam" id="3.40.50.800:FF:000005">
    <property type="entry name" value="bifunctional glutamate/proline--tRNA ligase"/>
    <property type="match status" value="1"/>
</dbReference>
<keyword evidence="6 8" id="KW-0030">Aminoacyl-tRNA synthetase</keyword>
<dbReference type="Gene3D" id="3.30.110.30">
    <property type="entry name" value="C-terminal domain of ProRS"/>
    <property type="match status" value="1"/>
</dbReference>
<dbReference type="InterPro" id="IPR016061">
    <property type="entry name" value="Pro-tRNA_ligase_II_C"/>
</dbReference>
<dbReference type="Pfam" id="PF03129">
    <property type="entry name" value="HGTP_anticodon"/>
    <property type="match status" value="1"/>
</dbReference>
<dbReference type="AlphaFoldDB" id="A0A192GZN6"/>
<dbReference type="SUPFAM" id="SSF64586">
    <property type="entry name" value="C-terminal domain of ProRS"/>
    <property type="match status" value="1"/>
</dbReference>
<dbReference type="STRING" id="375175.AYR53_03970"/>
<dbReference type="EMBL" id="CP014873">
    <property type="protein sequence ID" value="ANK61999.1"/>
    <property type="molecule type" value="Genomic_DNA"/>
</dbReference>
<organism evidence="9 10">
    <name type="scientific">Loigolactobacillus backii</name>
    <dbReference type="NCBI Taxonomy" id="375175"/>
    <lineage>
        <taxon>Bacteria</taxon>
        <taxon>Bacillati</taxon>
        <taxon>Bacillota</taxon>
        <taxon>Bacilli</taxon>
        <taxon>Lactobacillales</taxon>
        <taxon>Lactobacillaceae</taxon>
        <taxon>Loigolactobacillus</taxon>
    </lineage>
</organism>
<dbReference type="GO" id="GO:0016740">
    <property type="term" value="F:transferase activity"/>
    <property type="evidence" value="ECO:0007669"/>
    <property type="project" value="UniProtKB-ARBA"/>
</dbReference>
<keyword evidence="3 8" id="KW-0547">Nucleotide-binding</keyword>
<sequence>MANKKDFVKEITARDDDFAKWYTDTVLKAGMADYSPVRGAMIILPYGYQIWENIKQEFDGMLKKTGHEDMTMPLLIPESLLVKESELIKGFAPEVAWVTQGGTEKLQERLAIRPTSEVLFSDYYARAVHSYRDLPLKYNQWVSVMRWEKTTRPFLRTSEFYWQEGHTVHATAQESHDETLSVLDMYEKVINQFLAIPTLKGQKTESEKFAGAYQTFTLESMMADGRALQSATSHDFNDKFAKAFNIKYLDNKGKQQYAYQTSWGLSTRIIGGLIMVHGDDRGLKLPPRVAPTQVVIIPIAPNEEVLQAATEIMTDLQADVRVSMDQSDKKPGWKFNEYEMRGVPVRLEIGPRDLKQQQVVLVRRDTGEKIVTPIADVHTKVNELLEEIQANLYQMAKDHLDANIFTATDMTEFKKQLGNHRGFVKAMWCGDPKCEAAIHSETKATARCLPFKQEQLSDKCVYCGKPAKKLVIWAQAY</sequence>
<dbReference type="GO" id="GO:0005524">
    <property type="term" value="F:ATP binding"/>
    <property type="evidence" value="ECO:0007669"/>
    <property type="project" value="UniProtKB-UniRule"/>
</dbReference>
<dbReference type="InterPro" id="IPR033721">
    <property type="entry name" value="ProRS_core_arch_euk"/>
</dbReference>
<keyword evidence="1 8" id="KW-0963">Cytoplasm</keyword>
<dbReference type="NCBIfam" id="TIGR00408">
    <property type="entry name" value="proS_fam_I"/>
    <property type="match status" value="1"/>
</dbReference>
<dbReference type="Pfam" id="PF09180">
    <property type="entry name" value="ProRS-C_1"/>
    <property type="match status" value="1"/>
</dbReference>
<dbReference type="CDD" id="cd00778">
    <property type="entry name" value="ProRS_core_arch_euk"/>
    <property type="match status" value="1"/>
</dbReference>
<dbReference type="InterPro" id="IPR004499">
    <property type="entry name" value="Pro-tRNA-ligase_IIa_arc-type"/>
</dbReference>
<dbReference type="PANTHER" id="PTHR43382">
    <property type="entry name" value="PROLYL-TRNA SYNTHETASE"/>
    <property type="match status" value="1"/>
</dbReference>
<dbReference type="GeneID" id="42981396"/>
<evidence type="ECO:0000313" key="9">
    <source>
        <dbReference type="EMBL" id="ANK61999.1"/>
    </source>
</evidence>
<comment type="similarity">
    <text evidence="8">Belongs to the class-II aminoacyl-tRNA synthetase family. ProS type 3 subfamily.</text>
</comment>
<evidence type="ECO:0000256" key="5">
    <source>
        <dbReference type="ARBA" id="ARBA00022917"/>
    </source>
</evidence>
<dbReference type="PROSITE" id="PS50862">
    <property type="entry name" value="AA_TRNA_LIGASE_II"/>
    <property type="match status" value="1"/>
</dbReference>
<protein>
    <recommendedName>
        <fullName evidence="8">Proline--tRNA ligase</fullName>
        <ecNumber evidence="8">6.1.1.15</ecNumber>
    </recommendedName>
    <alternativeName>
        <fullName evidence="8">Prolyl-tRNA synthetase</fullName>
        <shortName evidence="8">ProRS</shortName>
    </alternativeName>
</protein>
<dbReference type="InterPro" id="IPR004154">
    <property type="entry name" value="Anticodon-bd"/>
</dbReference>
<evidence type="ECO:0000256" key="7">
    <source>
        <dbReference type="ARBA" id="ARBA00047671"/>
    </source>
</evidence>
<dbReference type="InterPro" id="IPR002314">
    <property type="entry name" value="aa-tRNA-synt_IIb"/>
</dbReference>
<dbReference type="GO" id="GO:0006433">
    <property type="term" value="P:prolyl-tRNA aminoacylation"/>
    <property type="evidence" value="ECO:0007669"/>
    <property type="project" value="UniProtKB-UniRule"/>
</dbReference>
<dbReference type="CDD" id="cd00862">
    <property type="entry name" value="ProRS_anticodon_zinc"/>
    <property type="match status" value="1"/>
</dbReference>
<dbReference type="HAMAP" id="MF_01571">
    <property type="entry name" value="Pro_tRNA_synth_type3"/>
    <property type="match status" value="1"/>
</dbReference>
<dbReference type="PRINTS" id="PR01046">
    <property type="entry name" value="TRNASYNTHPRO"/>
</dbReference>
<dbReference type="Proteomes" id="UP000078582">
    <property type="component" value="Chromosome"/>
</dbReference>
<evidence type="ECO:0000256" key="1">
    <source>
        <dbReference type="ARBA" id="ARBA00022490"/>
    </source>
</evidence>
<proteinExistence type="inferred from homology"/>
<dbReference type="Gene3D" id="3.30.930.10">
    <property type="entry name" value="Bira Bifunctional Protein, Domain 2"/>
    <property type="match status" value="1"/>
</dbReference>
<dbReference type="SUPFAM" id="SSF52954">
    <property type="entry name" value="Class II aaRS ABD-related"/>
    <property type="match status" value="1"/>
</dbReference>
<dbReference type="InterPro" id="IPR002316">
    <property type="entry name" value="Pro-tRNA-ligase_IIa"/>
</dbReference>
<evidence type="ECO:0000256" key="2">
    <source>
        <dbReference type="ARBA" id="ARBA00022598"/>
    </source>
</evidence>
<comment type="subunit">
    <text evidence="8">Homodimer.</text>
</comment>
<evidence type="ECO:0000256" key="6">
    <source>
        <dbReference type="ARBA" id="ARBA00023146"/>
    </source>
</evidence>
<comment type="subcellular location">
    <subcellularLocation>
        <location evidence="8">Cytoplasm</location>
    </subcellularLocation>
</comment>
<keyword evidence="5 8" id="KW-0648">Protein biosynthesis</keyword>
<dbReference type="GO" id="GO:0140096">
    <property type="term" value="F:catalytic activity, acting on a protein"/>
    <property type="evidence" value="ECO:0007669"/>
    <property type="project" value="UniProtKB-ARBA"/>
</dbReference>
<keyword evidence="2 8" id="KW-0436">Ligase</keyword>
<reference evidence="9 10" key="1">
    <citation type="submission" date="2016-03" db="EMBL/GenBank/DDBJ databases">
        <title>Pediococcus and Lactobacillus from brewery environment - whole genome sequencing and assembly.</title>
        <authorList>
            <person name="Behr J."/>
            <person name="Geissler A.J."/>
            <person name="Vogel R.F."/>
        </authorList>
    </citation>
    <scope>NUCLEOTIDE SEQUENCE [LARGE SCALE GENOMIC DNA]</scope>
    <source>
        <strain evidence="9 10">TMW 1.1989</strain>
    </source>
</reference>
<evidence type="ECO:0000256" key="8">
    <source>
        <dbReference type="HAMAP-Rule" id="MF_01571"/>
    </source>
</evidence>
<dbReference type="GO" id="GO:0005737">
    <property type="term" value="C:cytoplasm"/>
    <property type="evidence" value="ECO:0007669"/>
    <property type="project" value="UniProtKB-SubCell"/>
</dbReference>
<dbReference type="GO" id="GO:0017101">
    <property type="term" value="C:aminoacyl-tRNA synthetase multienzyme complex"/>
    <property type="evidence" value="ECO:0007669"/>
    <property type="project" value="TreeGrafter"/>
</dbReference>
<dbReference type="RefSeq" id="WP_068279156.1">
    <property type="nucleotide sequence ID" value="NZ_CP014873.1"/>
</dbReference>
<dbReference type="PANTHER" id="PTHR43382:SF2">
    <property type="entry name" value="BIFUNCTIONAL GLUTAMATE_PROLINE--TRNA LIGASE"/>
    <property type="match status" value="1"/>
</dbReference>
<dbReference type="InterPro" id="IPR036621">
    <property type="entry name" value="Anticodon-bd_dom_sf"/>
</dbReference>
<dbReference type="Gene3D" id="3.40.50.800">
    <property type="entry name" value="Anticodon-binding domain"/>
    <property type="match status" value="1"/>
</dbReference>
<name>A0A192GZN6_9LACO</name>
<accession>A0A192GZN6</accession>
<evidence type="ECO:0000256" key="3">
    <source>
        <dbReference type="ARBA" id="ARBA00022741"/>
    </source>
</evidence>
<comment type="domain">
    <text evidence="8">Consists of three domains: the N-terminal catalytic domain, the anticodon-binding domain and the C-terminal extension.</text>
</comment>
<gene>
    <name evidence="8" type="primary">proS</name>
    <name evidence="9" type="ORF">AYR53_03970</name>
</gene>
<dbReference type="InterPro" id="IPR045864">
    <property type="entry name" value="aa-tRNA-synth_II/BPL/LPL"/>
</dbReference>
<comment type="catalytic activity">
    <reaction evidence="7 8">
        <text>tRNA(Pro) + L-proline + ATP = L-prolyl-tRNA(Pro) + AMP + diphosphate</text>
        <dbReference type="Rhea" id="RHEA:14305"/>
        <dbReference type="Rhea" id="RHEA-COMP:9700"/>
        <dbReference type="Rhea" id="RHEA-COMP:9702"/>
        <dbReference type="ChEBI" id="CHEBI:30616"/>
        <dbReference type="ChEBI" id="CHEBI:33019"/>
        <dbReference type="ChEBI" id="CHEBI:60039"/>
        <dbReference type="ChEBI" id="CHEBI:78442"/>
        <dbReference type="ChEBI" id="CHEBI:78532"/>
        <dbReference type="ChEBI" id="CHEBI:456215"/>
        <dbReference type="EC" id="6.1.1.15"/>
    </reaction>
</comment>
<keyword evidence="4 8" id="KW-0067">ATP-binding</keyword>
<dbReference type="FunFam" id="3.30.930.10:FF:000037">
    <property type="entry name" value="Proline--tRNA ligase"/>
    <property type="match status" value="1"/>
</dbReference>
<dbReference type="InterPro" id="IPR006195">
    <property type="entry name" value="aa-tRNA-synth_II"/>
</dbReference>
<evidence type="ECO:0000256" key="4">
    <source>
        <dbReference type="ARBA" id="ARBA00022840"/>
    </source>
</evidence>
<dbReference type="SMART" id="SM00946">
    <property type="entry name" value="ProRS-C_1"/>
    <property type="match status" value="1"/>
</dbReference>
<dbReference type="SUPFAM" id="SSF55681">
    <property type="entry name" value="Class II aaRS and biotin synthetases"/>
    <property type="match status" value="1"/>
</dbReference>
<dbReference type="GO" id="GO:0004827">
    <property type="term" value="F:proline-tRNA ligase activity"/>
    <property type="evidence" value="ECO:0007669"/>
    <property type="project" value="UniProtKB-UniRule"/>
</dbReference>
<dbReference type="EC" id="6.1.1.15" evidence="8"/>
<comment type="function">
    <text evidence="8">Catalyzes the attachment of proline to tRNA(Pro) in a two-step reaction: proline is first activated by ATP to form Pro-AMP and then transferred to the acceptor end of tRNA(Pro).</text>
</comment>
<dbReference type="InterPro" id="IPR017449">
    <property type="entry name" value="Pro-tRNA_synth_II"/>
</dbReference>
<dbReference type="Pfam" id="PF00587">
    <property type="entry name" value="tRNA-synt_2b"/>
    <property type="match status" value="1"/>
</dbReference>